<name>A5BPQ0_VITVI</name>
<proteinExistence type="predicted"/>
<accession>A5BPQ0</accession>
<protein>
    <submittedName>
        <fullName evidence="1">Uncharacterized protein</fullName>
    </submittedName>
</protein>
<reference evidence="1" key="1">
    <citation type="journal article" date="2007" name="PLoS ONE">
        <title>The first genome sequence of an elite grapevine cultivar (Pinot noir Vitis vinifera L.): coping with a highly heterozygous genome.</title>
        <authorList>
            <person name="Velasco R."/>
            <person name="Zharkikh A."/>
            <person name="Troggio M."/>
            <person name="Cartwright D.A."/>
            <person name="Cestaro A."/>
            <person name="Pruss D."/>
            <person name="Pindo M."/>
            <person name="FitzGerald L.M."/>
            <person name="Vezzulli S."/>
            <person name="Reid J."/>
            <person name="Malacarne G."/>
            <person name="Iliev D."/>
            <person name="Coppola G."/>
            <person name="Wardell B."/>
            <person name="Micheletti D."/>
            <person name="Macalma T."/>
            <person name="Facci M."/>
            <person name="Mitchell J.T."/>
            <person name="Perazzolli M."/>
            <person name="Eldredge G."/>
            <person name="Gatto P."/>
            <person name="Oyzerski R."/>
            <person name="Moretto M."/>
            <person name="Gutin N."/>
            <person name="Stefanini M."/>
            <person name="Chen Y."/>
            <person name="Segala C."/>
            <person name="Davenport C."/>
            <person name="Dematte L."/>
            <person name="Mraz A."/>
            <person name="Battilana J."/>
            <person name="Stormo K."/>
            <person name="Costa F."/>
            <person name="Tao Q."/>
            <person name="Si-Ammour A."/>
            <person name="Harkins T."/>
            <person name="Lackey A."/>
            <person name="Perbost C."/>
            <person name="Taillon B."/>
            <person name="Stella A."/>
            <person name="Solovyev V."/>
            <person name="Fawcett J.A."/>
            <person name="Sterck L."/>
            <person name="Vandepoele K."/>
            <person name="Grando S.M."/>
            <person name="Toppo S."/>
            <person name="Moser C."/>
            <person name="Lanchbury J."/>
            <person name="Bogden R."/>
            <person name="Skolnick M."/>
            <person name="Sgaramella V."/>
            <person name="Bhatnagar S.K."/>
            <person name="Fontana P."/>
            <person name="Gutin A."/>
            <person name="Van de Peer Y."/>
            <person name="Salamini F."/>
            <person name="Viola R."/>
        </authorList>
    </citation>
    <scope>NUCLEOTIDE SEQUENCE</scope>
</reference>
<dbReference type="AlphaFoldDB" id="A5BPQ0"/>
<gene>
    <name evidence="1" type="ORF">VITISV_008236</name>
</gene>
<sequence>MVSARFRRHSRGLRNHFATTCYPRRAAKLASTLRFLASSLQHISGNFRRKSTTLCKKAAKFSQQKADSATLCKMLPSAWSDLLAMAVTPSFQLQIAHHLKHWILNFLSFEMCSFLAYFERLWQRAMELQSFVLHEFELPKALP</sequence>
<organism evidence="1">
    <name type="scientific">Vitis vinifera</name>
    <name type="common">Grape</name>
    <dbReference type="NCBI Taxonomy" id="29760"/>
    <lineage>
        <taxon>Eukaryota</taxon>
        <taxon>Viridiplantae</taxon>
        <taxon>Streptophyta</taxon>
        <taxon>Embryophyta</taxon>
        <taxon>Tracheophyta</taxon>
        <taxon>Spermatophyta</taxon>
        <taxon>Magnoliopsida</taxon>
        <taxon>eudicotyledons</taxon>
        <taxon>Gunneridae</taxon>
        <taxon>Pentapetalae</taxon>
        <taxon>rosids</taxon>
        <taxon>Vitales</taxon>
        <taxon>Vitaceae</taxon>
        <taxon>Viteae</taxon>
        <taxon>Vitis</taxon>
    </lineage>
</organism>
<evidence type="ECO:0000313" key="1">
    <source>
        <dbReference type="EMBL" id="CAN63714.1"/>
    </source>
</evidence>
<dbReference type="EMBL" id="AM466759">
    <property type="protein sequence ID" value="CAN63714.1"/>
    <property type="molecule type" value="Genomic_DNA"/>
</dbReference>